<proteinExistence type="predicted"/>
<dbReference type="AlphaFoldDB" id="A0AA88XM39"/>
<dbReference type="Proteomes" id="UP001186944">
    <property type="component" value="Unassembled WGS sequence"/>
</dbReference>
<sequence length="205" mass="24450">MATPPSIFSNEEEIRCQDVRWSLDVFNIGIKDYFEDIFRLFHTNLKQNVVQIHGYCSQKCSRKLPVEKWCSLCNEWRVKILAKHRFRNTIKDILYWKNVDSSKWQSDVREVQKIFLPNWYKGKLDANDLSSRLNIMTNCTLFDNQQQLTDIRDIRNKVFHNKTSLTVKEKKDYVGTISSYLDNDFLKRYQSVVKATEHVKLLEKC</sequence>
<accession>A0AA88XM39</accession>
<name>A0AA88XM39_PINIB</name>
<dbReference type="EMBL" id="VSWD01000012">
    <property type="protein sequence ID" value="KAK3086800.1"/>
    <property type="molecule type" value="Genomic_DNA"/>
</dbReference>
<evidence type="ECO:0000313" key="1">
    <source>
        <dbReference type="EMBL" id="KAK3086800.1"/>
    </source>
</evidence>
<keyword evidence="2" id="KW-1185">Reference proteome</keyword>
<dbReference type="PANTHER" id="PTHR35083">
    <property type="entry name" value="RGD1565685 PROTEIN"/>
    <property type="match status" value="1"/>
</dbReference>
<gene>
    <name evidence="1" type="ORF">FSP39_023625</name>
</gene>
<protein>
    <submittedName>
        <fullName evidence="1">Uncharacterized protein</fullName>
    </submittedName>
</protein>
<dbReference type="PANTHER" id="PTHR35083:SF3">
    <property type="entry name" value="SI:CH211-91P5.3"/>
    <property type="match status" value="1"/>
</dbReference>
<organism evidence="1 2">
    <name type="scientific">Pinctada imbricata</name>
    <name type="common">Atlantic pearl-oyster</name>
    <name type="synonym">Pinctada martensii</name>
    <dbReference type="NCBI Taxonomy" id="66713"/>
    <lineage>
        <taxon>Eukaryota</taxon>
        <taxon>Metazoa</taxon>
        <taxon>Spiralia</taxon>
        <taxon>Lophotrochozoa</taxon>
        <taxon>Mollusca</taxon>
        <taxon>Bivalvia</taxon>
        <taxon>Autobranchia</taxon>
        <taxon>Pteriomorphia</taxon>
        <taxon>Pterioida</taxon>
        <taxon>Pterioidea</taxon>
        <taxon>Pteriidae</taxon>
        <taxon>Pinctada</taxon>
    </lineage>
</organism>
<evidence type="ECO:0000313" key="2">
    <source>
        <dbReference type="Proteomes" id="UP001186944"/>
    </source>
</evidence>
<comment type="caution">
    <text evidence="1">The sequence shown here is derived from an EMBL/GenBank/DDBJ whole genome shotgun (WGS) entry which is preliminary data.</text>
</comment>
<dbReference type="Pfam" id="PF15112">
    <property type="entry name" value="DUF4559"/>
    <property type="match status" value="1"/>
</dbReference>
<dbReference type="InterPro" id="IPR027897">
    <property type="entry name" value="DUF4559"/>
</dbReference>
<reference evidence="1" key="1">
    <citation type="submission" date="2019-08" db="EMBL/GenBank/DDBJ databases">
        <title>The improved chromosome-level genome for the pearl oyster Pinctada fucata martensii using PacBio sequencing and Hi-C.</title>
        <authorList>
            <person name="Zheng Z."/>
        </authorList>
    </citation>
    <scope>NUCLEOTIDE SEQUENCE</scope>
    <source>
        <strain evidence="1">ZZ-2019</strain>
        <tissue evidence="1">Adductor muscle</tissue>
    </source>
</reference>